<protein>
    <submittedName>
        <fullName evidence="3">Telomere length regulation protein TEL2</fullName>
    </submittedName>
</protein>
<dbReference type="EMBL" id="CP015058">
    <property type="protein sequence ID" value="QGN16808.1"/>
    <property type="molecule type" value="Genomic_DNA"/>
</dbReference>
<name>A0ABX6F2Z1_KLUMA</name>
<accession>A0ABX6F2Z1</accession>
<dbReference type="InterPro" id="IPR019337">
    <property type="entry name" value="Telomere_length_regulation_dom"/>
</dbReference>
<dbReference type="Gene3D" id="1.25.40.720">
    <property type="entry name" value="Telomere length regulation protein 2, C-terminal domain"/>
    <property type="match status" value="2"/>
</dbReference>
<dbReference type="Proteomes" id="UP000422736">
    <property type="component" value="Chromosome 5"/>
</dbReference>
<comment type="similarity">
    <text evidence="1">Belongs to the TEL2 family.</text>
</comment>
<evidence type="ECO:0000259" key="2">
    <source>
        <dbReference type="Pfam" id="PF10193"/>
    </source>
</evidence>
<evidence type="ECO:0000256" key="1">
    <source>
        <dbReference type="ARBA" id="ARBA00006133"/>
    </source>
</evidence>
<dbReference type="Pfam" id="PF10193">
    <property type="entry name" value="Telomere_reg-2"/>
    <property type="match status" value="1"/>
</dbReference>
<keyword evidence="4" id="KW-1185">Reference proteome</keyword>
<dbReference type="InterPro" id="IPR038528">
    <property type="entry name" value="TEL2_C_sf"/>
</dbReference>
<organism evidence="3 4">
    <name type="scientific">Kluyveromyces marxianus</name>
    <name type="common">Yeast</name>
    <name type="synonym">Candida kefyr</name>
    <dbReference type="NCBI Taxonomy" id="4911"/>
    <lineage>
        <taxon>Eukaryota</taxon>
        <taxon>Fungi</taxon>
        <taxon>Dikarya</taxon>
        <taxon>Ascomycota</taxon>
        <taxon>Saccharomycotina</taxon>
        <taxon>Saccharomycetes</taxon>
        <taxon>Saccharomycetales</taxon>
        <taxon>Saccharomycetaceae</taxon>
        <taxon>Kluyveromyces</taxon>
    </lineage>
</organism>
<dbReference type="PANTHER" id="PTHR15830:SF10">
    <property type="entry name" value="TELOMERE LENGTH REGULATION PROTEIN TEL2 HOMOLOG"/>
    <property type="match status" value="1"/>
</dbReference>
<proteinExistence type="inferred from homology"/>
<gene>
    <name evidence="3" type="primary">TEL2</name>
    <name evidence="3" type="ORF">FIM1_3532</name>
</gene>
<evidence type="ECO:0000313" key="3">
    <source>
        <dbReference type="EMBL" id="QGN16808.1"/>
    </source>
</evidence>
<dbReference type="InterPro" id="IPR051970">
    <property type="entry name" value="TEL2_Regulation"/>
</dbReference>
<dbReference type="PANTHER" id="PTHR15830">
    <property type="entry name" value="TELOMERE LENGTH REGULATION PROTEIN TEL2 FAMILY MEMBER"/>
    <property type="match status" value="1"/>
</dbReference>
<sequence length="677" mass="78486">MKQCVSSVLDYKCDQATISDVLGQLLVNKVCSSDEVLPIIKNVIPIYPSLNRESKSQLLRLCSYNYNFITQMSEYAKELGEKAESAIYQDVVIDVLKLEKGSLFNYVSVVSRSEAPFLKSGLFGSKIFNALSSRISIVDYLGYMQTQWEYLFLHTHQYERLHLELFLTCLQLNVPLGIDIFIESVILHSHALWNAFLEMFSKGSSIHQRRLFIHHLVPYFNKIIDARSCSVAFTLLSQIPFTLPVYSQCFNWSNVYFKIAYLGALSDTQRVQLFKEILPYFEQIDSYSDDMVAEMLVLLLNHLSEDSRDELYRDPLSLSFVTKRLHSEERLVRERTMFVAKLLTNNKLEYDSDFTIDVPNIKLEKQANVTLPISIDNIPTEKVNSTAQRDLIKQVKTISLQDSDDEDDEYDEDDDQYFRDILFLKDLVIEFDKAEKDDTSELKLLKNTVKLVRQKKDFPTEVAFYSTQLLKSITTLANKFDEPAFEEWKTNALVSIIVVCPDKITVLYEILFSAELSLQQRMVILTAASLAARELRGFNDDFVLKPVYDFPTKRLPWDTESRSEKLNEQGKIQDVSDIKNLGTVWRSKRLDIEKSRLNSTQNINKFRKYATKFFYPLAHAWLNGIDLGSFDKLFKMHYLSVLRMIITCANPHFEFETMQTLMEEVLKDAIKQQIPIS</sequence>
<feature type="domain" description="Telomere length regulation protein conserved" evidence="2">
    <location>
        <begin position="422"/>
        <end position="532"/>
    </location>
</feature>
<reference evidence="3 4" key="1">
    <citation type="submission" date="2016-03" db="EMBL/GenBank/DDBJ databases">
        <title>How can Kluyveromyces marxianus grow so fast - potential evolutionary course in Saccharomyces Complex revealed by comparative genomics.</title>
        <authorList>
            <person name="Mo W."/>
            <person name="Lu W."/>
            <person name="Yang X."/>
            <person name="Qi J."/>
            <person name="Lv H."/>
        </authorList>
    </citation>
    <scope>NUCLEOTIDE SEQUENCE [LARGE SCALE GENOMIC DNA]</scope>
    <source>
        <strain evidence="3 4">FIM1</strain>
    </source>
</reference>
<evidence type="ECO:0000313" key="4">
    <source>
        <dbReference type="Proteomes" id="UP000422736"/>
    </source>
</evidence>